<feature type="region of interest" description="Disordered" evidence="10">
    <location>
        <begin position="1743"/>
        <end position="1763"/>
    </location>
</feature>
<evidence type="ECO:0000256" key="10">
    <source>
        <dbReference type="SAM" id="MobiDB-lite"/>
    </source>
</evidence>
<feature type="region of interest" description="Disordered" evidence="10">
    <location>
        <begin position="2770"/>
        <end position="2795"/>
    </location>
</feature>
<evidence type="ECO:0000256" key="7">
    <source>
        <dbReference type="ARBA" id="ARBA00023136"/>
    </source>
</evidence>
<evidence type="ECO:0000256" key="1">
    <source>
        <dbReference type="ARBA" id="ARBA00004167"/>
    </source>
</evidence>
<evidence type="ECO:0000256" key="9">
    <source>
        <dbReference type="ARBA" id="ARBA00023180"/>
    </source>
</evidence>
<evidence type="ECO:0000256" key="5">
    <source>
        <dbReference type="ARBA" id="ARBA00022737"/>
    </source>
</evidence>
<feature type="region of interest" description="Disordered" evidence="10">
    <location>
        <begin position="1542"/>
        <end position="1577"/>
    </location>
</feature>
<feature type="compositionally biased region" description="Basic residues" evidence="10">
    <location>
        <begin position="2140"/>
        <end position="2155"/>
    </location>
</feature>
<dbReference type="PANTHER" id="PTHR27000">
    <property type="entry name" value="LEUCINE-RICH REPEAT RECEPTOR-LIKE PROTEIN KINASE FAMILY PROTEIN-RELATED"/>
    <property type="match status" value="1"/>
</dbReference>
<feature type="region of interest" description="Disordered" evidence="10">
    <location>
        <begin position="1043"/>
        <end position="1064"/>
    </location>
</feature>
<reference evidence="13" key="1">
    <citation type="submission" date="2019-02" db="EMBL/GenBank/DDBJ databases">
        <title>FDA dAtabase for Regulatory Grade micrObial Sequences (FDA-ARGOS): Supporting development and validation of Infectious Disease Dx tests.</title>
        <authorList>
            <person name="Duncan R."/>
            <person name="Fisher C."/>
            <person name="Tallon L."/>
            <person name="Sadzewicz L."/>
            <person name="Sengamalay N."/>
            <person name="Ott S."/>
            <person name="Godinez A."/>
            <person name="Nagaraj S."/>
            <person name="Vavikolanu K."/>
            <person name="Nadendla S."/>
            <person name="Aluvathingal J."/>
            <person name="Sichtig H."/>
        </authorList>
    </citation>
    <scope>NUCLEOTIDE SEQUENCE [LARGE SCALE GENOMIC DNA]</scope>
    <source>
        <strain evidence="13">FDAARGOS_361</strain>
    </source>
</reference>
<organism evidence="12 13">
    <name type="scientific">Leishmania donovani</name>
    <dbReference type="NCBI Taxonomy" id="5661"/>
    <lineage>
        <taxon>Eukaryota</taxon>
        <taxon>Discoba</taxon>
        <taxon>Euglenozoa</taxon>
        <taxon>Kinetoplastea</taxon>
        <taxon>Metakinetoplastina</taxon>
        <taxon>Trypanosomatida</taxon>
        <taxon>Trypanosomatidae</taxon>
        <taxon>Leishmaniinae</taxon>
        <taxon>Leishmania</taxon>
    </lineage>
</organism>
<dbReference type="SUPFAM" id="SSF52058">
    <property type="entry name" value="L domain-like"/>
    <property type="match status" value="2"/>
</dbReference>
<dbReference type="PANTHER" id="PTHR27000:SF642">
    <property type="entry name" value="INACTIVE LEUCINE-RICH REPEAT RECEPTOR KINASE XIAO-RELATED"/>
    <property type="match status" value="1"/>
</dbReference>
<dbReference type="VEuPathDB" id="TriTrypDB:LdCL_120018800"/>
<dbReference type="VEuPathDB" id="TriTrypDB:LdBPK_120700.1"/>
<dbReference type="GO" id="GO:0016020">
    <property type="term" value="C:membrane"/>
    <property type="evidence" value="ECO:0007669"/>
    <property type="project" value="UniProtKB-SubCell"/>
</dbReference>
<evidence type="ECO:0000256" key="8">
    <source>
        <dbReference type="ARBA" id="ARBA00023170"/>
    </source>
</evidence>
<evidence type="ECO:0008006" key="14">
    <source>
        <dbReference type="Google" id="ProtNLM"/>
    </source>
</evidence>
<feature type="region of interest" description="Disordered" evidence="10">
    <location>
        <begin position="1304"/>
        <end position="1351"/>
    </location>
</feature>
<evidence type="ECO:0000313" key="12">
    <source>
        <dbReference type="EMBL" id="TPP49672.1"/>
    </source>
</evidence>
<keyword evidence="7" id="KW-0472">Membrane</keyword>
<keyword evidence="6" id="KW-1133">Transmembrane helix</keyword>
<keyword evidence="2" id="KW-0433">Leucine-rich repeat</keyword>
<feature type="region of interest" description="Disordered" evidence="10">
    <location>
        <begin position="2653"/>
        <end position="2709"/>
    </location>
</feature>
<dbReference type="VEuPathDB" id="TriTrypDB:LdCL_120018700"/>
<feature type="compositionally biased region" description="Polar residues" evidence="10">
    <location>
        <begin position="2672"/>
        <end position="2684"/>
    </location>
</feature>
<evidence type="ECO:0000256" key="3">
    <source>
        <dbReference type="ARBA" id="ARBA00022692"/>
    </source>
</evidence>
<feature type="compositionally biased region" description="Polar residues" evidence="10">
    <location>
        <begin position="2179"/>
        <end position="2193"/>
    </location>
</feature>
<comment type="subcellular location">
    <subcellularLocation>
        <location evidence="1">Membrane</location>
        <topology evidence="1">Single-pass membrane protein</topology>
    </subcellularLocation>
</comment>
<feature type="region of interest" description="Disordered" evidence="10">
    <location>
        <begin position="2101"/>
        <end position="2197"/>
    </location>
</feature>
<dbReference type="VEuPathDB" id="TriTrypDB:LDHU3_12.1320"/>
<keyword evidence="3" id="KW-0812">Transmembrane</keyword>
<feature type="compositionally biased region" description="Low complexity" evidence="10">
    <location>
        <begin position="2696"/>
        <end position="2709"/>
    </location>
</feature>
<keyword evidence="9" id="KW-0325">Glycoprotein</keyword>
<dbReference type="Proteomes" id="UP000318447">
    <property type="component" value="Unassembled WGS sequence"/>
</dbReference>
<dbReference type="FunFam" id="3.80.10.10:FF:000095">
    <property type="entry name" value="LRR receptor-like serine/threonine-protein kinase GSO1"/>
    <property type="match status" value="1"/>
</dbReference>
<protein>
    <recommendedName>
        <fullName evidence="14">Proteophosphoglycan ppg4</fullName>
    </recommendedName>
</protein>
<proteinExistence type="predicted"/>
<keyword evidence="4 11" id="KW-0732">Signal</keyword>
<comment type="caution">
    <text evidence="12">The sequence shown here is derived from an EMBL/GenBank/DDBJ whole genome shotgun (WGS) entry which is preliminary data.</text>
</comment>
<gene>
    <name evidence="12" type="ORF">CGC21_18105</name>
</gene>
<feature type="compositionally biased region" description="Polar residues" evidence="10">
    <location>
        <begin position="2228"/>
        <end position="2239"/>
    </location>
</feature>
<dbReference type="InterPro" id="IPR032675">
    <property type="entry name" value="LRR_dom_sf"/>
</dbReference>
<feature type="compositionally biased region" description="Low complexity" evidence="10">
    <location>
        <begin position="2771"/>
        <end position="2785"/>
    </location>
</feature>
<dbReference type="EMBL" id="RHLC01000048">
    <property type="protein sequence ID" value="TPP49672.1"/>
    <property type="molecule type" value="Genomic_DNA"/>
</dbReference>
<feature type="signal peptide" evidence="11">
    <location>
        <begin position="1"/>
        <end position="26"/>
    </location>
</feature>
<keyword evidence="8" id="KW-0675">Receptor</keyword>
<evidence type="ECO:0000256" key="2">
    <source>
        <dbReference type="ARBA" id="ARBA00022614"/>
    </source>
</evidence>
<evidence type="ECO:0000256" key="6">
    <source>
        <dbReference type="ARBA" id="ARBA00022989"/>
    </source>
</evidence>
<evidence type="ECO:0000256" key="11">
    <source>
        <dbReference type="SAM" id="SignalP"/>
    </source>
</evidence>
<keyword evidence="5" id="KW-0677">Repeat</keyword>
<dbReference type="VEuPathDB" id="TriTrypDB:LDHU3_12.1400"/>
<feature type="compositionally biased region" description="Polar residues" evidence="10">
    <location>
        <begin position="1743"/>
        <end position="1753"/>
    </location>
</feature>
<dbReference type="Gene3D" id="3.80.10.10">
    <property type="entry name" value="Ribonuclease Inhibitor"/>
    <property type="match status" value="3"/>
</dbReference>
<feature type="region of interest" description="Disordered" evidence="10">
    <location>
        <begin position="2222"/>
        <end position="2241"/>
    </location>
</feature>
<evidence type="ECO:0000313" key="13">
    <source>
        <dbReference type="Proteomes" id="UP000318447"/>
    </source>
</evidence>
<accession>A0A504XL04</accession>
<name>A0A504XL04_LEIDO</name>
<feature type="compositionally biased region" description="Polar residues" evidence="10">
    <location>
        <begin position="1542"/>
        <end position="1552"/>
    </location>
</feature>
<feature type="chain" id="PRO_5021371822" description="Proteophosphoglycan ppg4" evidence="11">
    <location>
        <begin position="27"/>
        <end position="2857"/>
    </location>
</feature>
<evidence type="ECO:0000256" key="4">
    <source>
        <dbReference type="ARBA" id="ARBA00022729"/>
    </source>
</evidence>
<sequence length="2857" mass="302290">MAVCVRRLVLAATLAAVVALLPCTSSAPVARAAVKNDFTAAQRTNTLAVLQAFGRAIPELGKLWTGDDFCSWELIECSVGGVSAAGIGAPYAGTLPEMPVDVDYTTVMIKHLDFSEMGLGLSGTLPASWSNLQLLSSVTFSGNNVSGTLPASWRLLTRLTELNVRDCVNVSGSLPPEWGSMGSVQWLTVSGVQLTGSLPPEWSEMASLKMLDMGAARNISGTLPADWKSMKSLLYLYVDESLISGTLPAEWSSMAAVKDISFKGAALTGPLPIQWSSIKTLRRVYLTNTRTTGTLPSSWKDLTGVEHLYLQGTKLSGTLPPEWISMSSLAHLLLTNSLVSGTLPPQWSAMRKLRFLSLQGTRVSGSLPPEWCSMVLLENLQLSSTELSGTLPTEWSTMSPVKVMALSRTKISGALPAEWSALRSLEQLQLSGTQISGSLPPEWSSMASLQQLVLTNTSISDTLPAEWSALRSLEQLQLSGTQISGSLPPEWSGMPNAEILELQNCDLSGSLPPEWAAMPRLRLVTLRGNHFCGCVPDSWAQKVSLEVNIEDEHKGRDCSTDRVPTATPTSAPETECEVDGCEVCEGDSAARCARCGADYFLTDERTCLVYCDGGVAAVEDSTDMSSCALCCEALVSVPSLPCRRNRAATTAVTLPRTTPAELTSAAAVMWRRRLRIIPCDAFRPSRASFAAGAASCRDAEACATLSGPAGHATVACLSEAGTPCGHAFSPCHCCPTWRFWSARSAARTTAASTAARLLAWGGGGSGPSATEATRQRASTHITCHIQLIAGLAVREVRRVAQCGRGECLRNSAIAPSGGLRPPALPRDFQDVGGRSSLQAVHRAQLSAPLPRQMQCAARSGAPAGYLVPAAAGPSQEVQAGVSGTSEPVTPGAVSSSVGPCCQAASTLSRSRCSAEIAPRFLRAADLHPRYGGVYVCGLSQDACSSALAPSDCCALPSASAVPPPFLSFVGPPVRKRRPTEDAVHGPLKASAASRLSCVASCPFNAAPCIVDNTTTRGGIAHQPGQYGPARALTGPAVAGRRWHPHGTGEQVSTHSGRGPTAADGAAVEGAMPGTPLFEREEATEKSARMSSSVRNDIHALPHMQQRVPCPHPLLLPAPGAGAFDPSAGSRFEAAAQGGVLEATDTLLRHPHVLPQHHDHLTTRNHATNEQEAAAPHPLLPHQGSTSVSSAGAVASSSGVSHLSCVEGGKRAVLATLWLDAERYTYEALCTAGAAAVSTHYVRVVEYGENNRDEEQHGIPHSIDMHAGDGRYNEGLPADRTATWDDLATDPRAQPLLRLVPHESVAVTRGRSSSSAPTSIVGAATDDTERRAGCGQGEQQAKANGCAVADDSTHRDSATEALADAHAAPSTSSGLLPLSLRDADVRLDILEEVELCNVAPILPRTFAVEQLVQQIVPCTHAFASQTPSPSIAESALSAEFACDGATSPSTTGPERRFSIPPLRTSMPGRCLARLRKVSDEHLAFLRAAKGSLVTTGVATSASAENGEAFTEEDSVLRARMALPCVPVYMQATSVATYEGSDNVCPTATHTGESSDSDPHEDNEQQSSEVGKGEVPTVPPVVGISQPLLSQLADFSSHSSAMEVALAHEAQARQTAVTISAVRSRSEELLLAGSDNAPTPREARESVSPISASLAGAMFAAKATAEASLHGALNDDITWPRQEHPARAPGSPTPSALPMSASMEHVGSCLSEENIACSSFAAAQARYERYRQLLPQRCRAGAGFSTNSASAQESPTKLGGQSAPTDAAQYATAPCTAVLPRSTEDLEAAQEFWSTAAAASLEPSSMTTNTATNVAASATAATDTDADDADFLQWMTALSRQRCTQRLSIPLESSSQQGSRGQQQLAHQQLLRASQQRQGGAVVEWSSGAVSYTADTLGLYEEQQARSQRFYHVLPPPPLSPSLVSTVPGARPVNAAPVDGSISSVASTEDRSSLRGAVLAQLQRLSRLRSAECAVAHGAAVLEGEDTIEPLVLENRRPIAGAACLSPQPPVPVKGHPSLLSSNSSTSTPPTMSTVALSVRRCRCYRCLPLIVQFAQVPSLASPVLRRYLDVLHQTALPGLPAQQRHHGADATSAVEVGAVSLPEEAREPATQRVPSSMTDALAESGGPGETTVAGARSSSDRRHRRDTAHRNSRHRRYGAEDKVKTANGTKGSKRGREETTVATPTMPHSPQTGGDAQRPRVAADPLKVFPALQQWLMRRQEGGIPAQRASPNGKRSTTESGGAVLPLSDDIQQSGGAFLQPVAQTTTSHRHDTETCASCASGAALPPTLPSETLSGEVGSLGWVDDAVLDEVVVVGVVPRGHPHQLQLVAPSRAFCLTLTQRLEEVAEAAVHILGFLTPPHSALLSPLPAGMSRAPEAAAAATSASSSETTSDWRAWLETQYFVAMWTTLRRRLTTVEWQTVLQEARGSPFLARWTTVAAARSSAESAVFRGHPQRTGIELFVTRASEEGIAGSPAAEKHKVEATAHEVLQGVRESVCSAAELHTSACLSAAEDIVTRVVLTALVPILHRRITVMYELLRHFASKSLYMSHRMQCDAYQHWYSMTPSPAAVLRLLQRSGRFSRALARCYPQYDLSPVTLSGSTTLDDSDHAGAATRTAVPLMSFPSHPLSWTRDAAGTPTAACNVAARESGVTADLSSKHEEYSPQRDGFSASCATASPVRSQARVTAPAEVREMESSLSPSSSSSLTTTAAPIPAASAWVSFLPSWSDEASTQASSQQEQQPVMTYVPEAALLDPRYLQRFAWWMHRSHHSTGTNGSGSTMTISSNDTDGAGVRTQPLPRVASTVNIPGDYLRVLPMHEQDASIRIVLRSIAQKGRTLDLLEMSQHIHSHYTSYVYH</sequence>